<sequence length="97" mass="10355">MIDQAEAMPCFVCRCEEIPGAEVRRAIADGARTVDDVKRRTKAGMGLCQGIFCVPTIAGMLGDEDAQAALPKLMTARPPVRPIPLEVVADSVIEDEG</sequence>
<dbReference type="Pfam" id="PF04324">
    <property type="entry name" value="Fer2_BFD"/>
    <property type="match status" value="1"/>
</dbReference>
<evidence type="ECO:0000256" key="1">
    <source>
        <dbReference type="ARBA" id="ARBA00023002"/>
    </source>
</evidence>
<dbReference type="InterPro" id="IPR041854">
    <property type="entry name" value="BFD-like_2Fe2S-bd_dom_sf"/>
</dbReference>
<feature type="domain" description="BFD-like [2Fe-2S]-binding" evidence="2">
    <location>
        <begin position="12"/>
        <end position="61"/>
    </location>
</feature>
<evidence type="ECO:0000313" key="3">
    <source>
        <dbReference type="EMBL" id="CAA9581796.1"/>
    </source>
</evidence>
<proteinExistence type="predicted"/>
<dbReference type="EMBL" id="CADCWF010000350">
    <property type="protein sequence ID" value="CAA9581796.1"/>
    <property type="molecule type" value="Genomic_DNA"/>
</dbReference>
<dbReference type="PANTHER" id="PTHR42949">
    <property type="entry name" value="ANAEROBIC GLYCEROL-3-PHOSPHATE DEHYDROGENASE SUBUNIT B"/>
    <property type="match status" value="1"/>
</dbReference>
<dbReference type="GO" id="GO:0016491">
    <property type="term" value="F:oxidoreductase activity"/>
    <property type="evidence" value="ECO:0007669"/>
    <property type="project" value="UniProtKB-KW"/>
</dbReference>
<organism evidence="3">
    <name type="scientific">uncultured Thermomicrobiales bacterium</name>
    <dbReference type="NCBI Taxonomy" id="1645740"/>
    <lineage>
        <taxon>Bacteria</taxon>
        <taxon>Pseudomonadati</taxon>
        <taxon>Thermomicrobiota</taxon>
        <taxon>Thermomicrobia</taxon>
        <taxon>Thermomicrobiales</taxon>
        <taxon>environmental samples</taxon>
    </lineage>
</organism>
<dbReference type="PANTHER" id="PTHR42949:SF3">
    <property type="entry name" value="ANAEROBIC GLYCEROL-3-PHOSPHATE DEHYDROGENASE SUBUNIT B"/>
    <property type="match status" value="1"/>
</dbReference>
<name>A0A6J4VKY9_9BACT</name>
<dbReference type="InterPro" id="IPR051691">
    <property type="entry name" value="Metab_Enz_Cyan_OpOx_G3PDH"/>
</dbReference>
<dbReference type="Gene3D" id="1.10.10.1100">
    <property type="entry name" value="BFD-like [2Fe-2S]-binding domain"/>
    <property type="match status" value="1"/>
</dbReference>
<keyword evidence="1" id="KW-0560">Oxidoreductase</keyword>
<gene>
    <name evidence="3" type="ORF">AVDCRST_MAG59-4861</name>
</gene>
<dbReference type="InterPro" id="IPR007419">
    <property type="entry name" value="BFD-like_2Fe2S-bd_dom"/>
</dbReference>
<dbReference type="AlphaFoldDB" id="A0A6J4VKY9"/>
<dbReference type="CDD" id="cd19946">
    <property type="entry name" value="GlpA-like_Fer2_BFD-like"/>
    <property type="match status" value="1"/>
</dbReference>
<reference evidence="3" key="1">
    <citation type="submission" date="2020-02" db="EMBL/GenBank/DDBJ databases">
        <authorList>
            <person name="Meier V. D."/>
        </authorList>
    </citation>
    <scope>NUCLEOTIDE SEQUENCE</scope>
    <source>
        <strain evidence="3">AVDCRST_MAG59</strain>
    </source>
</reference>
<protein>
    <recommendedName>
        <fullName evidence="2">BFD-like [2Fe-2S]-binding domain-containing protein</fullName>
    </recommendedName>
</protein>
<evidence type="ECO:0000259" key="2">
    <source>
        <dbReference type="Pfam" id="PF04324"/>
    </source>
</evidence>
<accession>A0A6J4VKY9</accession>